<dbReference type="InterPro" id="IPR036890">
    <property type="entry name" value="HATPase_C_sf"/>
</dbReference>
<dbReference type="PANTHER" id="PTHR24421:SF61">
    <property type="entry name" value="OXYGEN SENSOR HISTIDINE KINASE NREB"/>
    <property type="match status" value="1"/>
</dbReference>
<dbReference type="PANTHER" id="PTHR24421">
    <property type="entry name" value="NITRATE/NITRITE SENSOR PROTEIN NARX-RELATED"/>
    <property type="match status" value="1"/>
</dbReference>
<evidence type="ECO:0000313" key="8">
    <source>
        <dbReference type="Proteomes" id="UP000617628"/>
    </source>
</evidence>
<proteinExistence type="predicted"/>
<gene>
    <name evidence="7" type="ORF">JIN87_00020</name>
</gene>
<keyword evidence="8" id="KW-1185">Reference proteome</keyword>
<keyword evidence="2" id="KW-0418">Kinase</keyword>
<feature type="domain" description="Histidine kinase" evidence="6">
    <location>
        <begin position="458"/>
        <end position="646"/>
    </location>
</feature>
<keyword evidence="5" id="KW-0812">Transmembrane</keyword>
<protein>
    <recommendedName>
        <fullName evidence="6">Histidine kinase domain-containing protein</fullName>
    </recommendedName>
</protein>
<dbReference type="CDD" id="cd16917">
    <property type="entry name" value="HATPase_UhpB-NarQ-NarX-like"/>
    <property type="match status" value="1"/>
</dbReference>
<keyword evidence="3" id="KW-0902">Two-component regulatory system</keyword>
<dbReference type="EMBL" id="JAENIL010000001">
    <property type="protein sequence ID" value="MBK1875224.1"/>
    <property type="molecule type" value="Genomic_DNA"/>
</dbReference>
<evidence type="ECO:0000256" key="5">
    <source>
        <dbReference type="SAM" id="Phobius"/>
    </source>
</evidence>
<keyword evidence="4" id="KW-0175">Coiled coil</keyword>
<evidence type="ECO:0000256" key="3">
    <source>
        <dbReference type="ARBA" id="ARBA00023012"/>
    </source>
</evidence>
<dbReference type="SUPFAM" id="SSF55874">
    <property type="entry name" value="ATPase domain of HSP90 chaperone/DNA topoisomerase II/histidine kinase"/>
    <property type="match status" value="1"/>
</dbReference>
<dbReference type="Pfam" id="PF02518">
    <property type="entry name" value="HATPase_c"/>
    <property type="match status" value="1"/>
</dbReference>
<dbReference type="AlphaFoldDB" id="A0A934VP66"/>
<dbReference type="GO" id="GO:0016301">
    <property type="term" value="F:kinase activity"/>
    <property type="evidence" value="ECO:0007669"/>
    <property type="project" value="UniProtKB-KW"/>
</dbReference>
<comment type="caution">
    <text evidence="7">The sequence shown here is derived from an EMBL/GenBank/DDBJ whole genome shotgun (WGS) entry which is preliminary data.</text>
</comment>
<name>A0A934VP66_9BACT</name>
<dbReference type="InterPro" id="IPR005467">
    <property type="entry name" value="His_kinase_dom"/>
</dbReference>
<feature type="coiled-coil region" evidence="4">
    <location>
        <begin position="15"/>
        <end position="42"/>
    </location>
</feature>
<reference evidence="7" key="1">
    <citation type="submission" date="2021-01" db="EMBL/GenBank/DDBJ databases">
        <title>Modified the classification status of verrucomicrobia.</title>
        <authorList>
            <person name="Feng X."/>
        </authorList>
    </citation>
    <scope>NUCLEOTIDE SEQUENCE</scope>
    <source>
        <strain evidence="7">KCTC 13126</strain>
    </source>
</reference>
<dbReference type="Proteomes" id="UP000617628">
    <property type="component" value="Unassembled WGS sequence"/>
</dbReference>
<sequence>MNSTTLWGEEDAVPIWKISESLAELEREAADIQDELDHLPHLEDTLQLDAYGYHSNYLPAIDSVPEEPRWTVTIDVPHGGYLEEVYLIPAADRRSPEIPGYGFPVRFRLIGHSGEDVDTILVDWRDRDFPDPGRLPVRLLVEPNAYEQIVIEVFRGKVESGKEFFALDEVALRPSFYLTRVRRVKASGSFEAHPFWSTEYLYDQKTSMGLPVQPSEEGRRPELDFVHRFEGSYPHPVVIEMDLGENKRNGELTIYPAQPPEGVFVPGYGYPGKVTVDLFRDVGEDAPVQLIDGLAFPLGNRGNNIMRQILGGREGRWLRLTFEDFPEYQGIATFGLGEIELTEARESMSLGAKVSSPSLHESESEALQRLTDGLSGGNEVLPLLPWLDGLSDRRDLVAQLDANLASQSELKARKSHLVELSLTVALWGGGLIFLFTVVLSVLIQKRRLLALRQQIAKDLHDEVGSNLGSVRLVAERLQKDIPDASALGDLDDLVLFAREASVSLTDVIWVTARRDVHVSELIENFRKRAHRVLAGAELAFENEYDGPDSVIPLPVRRQLMMIFKEAVHNCARHSCAKKVLLAVSMEESAFVLKLEDDGVGFDFAGLSEGWGIDSMQERASELGGKLDLQSEPGVGTRICLRLPIAALTRSAKTGYKSSN</sequence>
<evidence type="ECO:0000259" key="6">
    <source>
        <dbReference type="PROSITE" id="PS50109"/>
    </source>
</evidence>
<organism evidence="7 8">
    <name type="scientific">Pelagicoccus mobilis</name>
    <dbReference type="NCBI Taxonomy" id="415221"/>
    <lineage>
        <taxon>Bacteria</taxon>
        <taxon>Pseudomonadati</taxon>
        <taxon>Verrucomicrobiota</taxon>
        <taxon>Opitutia</taxon>
        <taxon>Puniceicoccales</taxon>
        <taxon>Pelagicoccaceae</taxon>
        <taxon>Pelagicoccus</taxon>
    </lineage>
</organism>
<feature type="transmembrane region" description="Helical" evidence="5">
    <location>
        <begin position="420"/>
        <end position="443"/>
    </location>
</feature>
<dbReference type="PROSITE" id="PS50109">
    <property type="entry name" value="HIS_KIN"/>
    <property type="match status" value="1"/>
</dbReference>
<accession>A0A934VP66</accession>
<evidence type="ECO:0000256" key="1">
    <source>
        <dbReference type="ARBA" id="ARBA00022679"/>
    </source>
</evidence>
<evidence type="ECO:0000313" key="7">
    <source>
        <dbReference type="EMBL" id="MBK1875224.1"/>
    </source>
</evidence>
<evidence type="ECO:0000256" key="2">
    <source>
        <dbReference type="ARBA" id="ARBA00022777"/>
    </source>
</evidence>
<dbReference type="InterPro" id="IPR050482">
    <property type="entry name" value="Sensor_HK_TwoCompSys"/>
</dbReference>
<dbReference type="Gene3D" id="3.30.565.10">
    <property type="entry name" value="Histidine kinase-like ATPase, C-terminal domain"/>
    <property type="match status" value="1"/>
</dbReference>
<keyword evidence="5" id="KW-0472">Membrane</keyword>
<dbReference type="GO" id="GO:0000160">
    <property type="term" value="P:phosphorelay signal transduction system"/>
    <property type="evidence" value="ECO:0007669"/>
    <property type="project" value="UniProtKB-KW"/>
</dbReference>
<keyword evidence="1" id="KW-0808">Transferase</keyword>
<evidence type="ECO:0000256" key="4">
    <source>
        <dbReference type="SAM" id="Coils"/>
    </source>
</evidence>
<keyword evidence="5" id="KW-1133">Transmembrane helix</keyword>
<dbReference type="InterPro" id="IPR003594">
    <property type="entry name" value="HATPase_dom"/>
</dbReference>
<dbReference type="RefSeq" id="WP_200353442.1">
    <property type="nucleotide sequence ID" value="NZ_JAENIL010000001.1"/>
</dbReference>